<sequence>MFHISDIKKYNRCDRYFYLNQLAPKPYFPFATCNESTLELAKQFLNCTEYYEGKSGDAGELVLAQLDHYDTFVAARFTYQDLRVTIPFLRKQQDGYQVIFTNNQCFPKESEAAYLAIACWVLKQNGIQVNDVKMIHLAADYVREETLDVFKVLMLDDYLYHDKKQTHKTIFEIISEQKLDVDNLLIGMRSALAEYPEGKQRSSVCTHRGKCDYFDRCFNQEEKPDSVYNLVQSGMKYDLVDAGKTELGMLDGDDIEGTRHQYAQIMAARSESGLYFDVFAMRDWVKRRIQYPITYLDFEWETYVYPPYQGMKPYDVLVFQYSMHVENTPGAPLLHEQFIGTGDCRVAFIEDLLAKIPAEGSVMVYNAVGAEMLRLKQLAVQFPQYSERLKAIWERMVDLSLPFSTGNIYDVRMAGAYSLKKLVEIFTDYDYHDLSISHGMEAVANWRSLQADEINDEIREQLYEYCGMDTYSMVLVYHMILDVLKKYE</sequence>
<accession>A0A318KRF4</accession>
<dbReference type="OrthoDB" id="9783873at2"/>
<dbReference type="Proteomes" id="UP000247612">
    <property type="component" value="Unassembled WGS sequence"/>
</dbReference>
<feature type="domain" description="DUF2779" evidence="1">
    <location>
        <begin position="295"/>
        <end position="418"/>
    </location>
</feature>
<organism evidence="2 3">
    <name type="scientific">Dielma fastidiosa</name>
    <dbReference type="NCBI Taxonomy" id="1034346"/>
    <lineage>
        <taxon>Bacteria</taxon>
        <taxon>Bacillati</taxon>
        <taxon>Bacillota</taxon>
        <taxon>Erysipelotrichia</taxon>
        <taxon>Erysipelotrichales</taxon>
        <taxon>Erysipelotrichaceae</taxon>
        <taxon>Dielma</taxon>
    </lineage>
</organism>
<dbReference type="Pfam" id="PF11074">
    <property type="entry name" value="DUF2779"/>
    <property type="match status" value="1"/>
</dbReference>
<dbReference type="AlphaFoldDB" id="A0A318KRF4"/>
<name>A0A318KRF4_9FIRM</name>
<dbReference type="InterPro" id="IPR021301">
    <property type="entry name" value="DUF2779"/>
</dbReference>
<dbReference type="EMBL" id="QJKH01000008">
    <property type="protein sequence ID" value="PXX78255.1"/>
    <property type="molecule type" value="Genomic_DNA"/>
</dbReference>
<evidence type="ECO:0000313" key="2">
    <source>
        <dbReference type="EMBL" id="PXX78255.1"/>
    </source>
</evidence>
<comment type="caution">
    <text evidence="2">The sequence shown here is derived from an EMBL/GenBank/DDBJ whole genome shotgun (WGS) entry which is preliminary data.</text>
</comment>
<protein>
    <submittedName>
        <fullName evidence="2">Uncharacterized protein DUF2779</fullName>
    </submittedName>
</protein>
<reference evidence="2 3" key="1">
    <citation type="submission" date="2018-05" db="EMBL/GenBank/DDBJ databases">
        <title>Genomic Encyclopedia of Type Strains, Phase IV (KMG-IV): sequencing the most valuable type-strain genomes for metagenomic binning, comparative biology and taxonomic classification.</title>
        <authorList>
            <person name="Goeker M."/>
        </authorList>
    </citation>
    <scope>NUCLEOTIDE SEQUENCE [LARGE SCALE GENOMIC DNA]</scope>
    <source>
        <strain evidence="2 3">JC118</strain>
    </source>
</reference>
<dbReference type="STRING" id="1034346.GCA_000313565_00415"/>
<proteinExistence type="predicted"/>
<keyword evidence="3" id="KW-1185">Reference proteome</keyword>
<dbReference type="RefSeq" id="WP_022936719.1">
    <property type="nucleotide sequence ID" value="NZ_CABKRQ010000001.1"/>
</dbReference>
<gene>
    <name evidence="2" type="ORF">DES51_108183</name>
</gene>
<evidence type="ECO:0000259" key="1">
    <source>
        <dbReference type="Pfam" id="PF11074"/>
    </source>
</evidence>
<evidence type="ECO:0000313" key="3">
    <source>
        <dbReference type="Proteomes" id="UP000247612"/>
    </source>
</evidence>